<reference evidence="2 3" key="2">
    <citation type="journal article" date="2017" name="Sci. Rep.">
        <title>Ant-infecting Ophiocordyceps genomes reveal a high diversity of potential behavioral manipulation genes and a possible major role for enterotoxins.</title>
        <authorList>
            <person name="de Bekker C."/>
            <person name="Ohm R.A."/>
            <person name="Evans H.C."/>
            <person name="Brachmann A."/>
            <person name="Hughes D.P."/>
        </authorList>
    </citation>
    <scope>NUCLEOTIDE SEQUENCE [LARGE SCALE GENOMIC DNA]</scope>
    <source>
        <strain evidence="2 3">SC16a</strain>
    </source>
</reference>
<evidence type="ECO:0000256" key="1">
    <source>
        <dbReference type="SAM" id="MobiDB-lite"/>
    </source>
</evidence>
<accession>A0A2A9PKE2</accession>
<dbReference type="PANTHER" id="PTHR40788">
    <property type="entry name" value="CLR5 DOMAIN-CONTAINING PROTEIN-RELATED"/>
    <property type="match status" value="1"/>
</dbReference>
<evidence type="ECO:0000313" key="2">
    <source>
        <dbReference type="EMBL" id="PFH61501.1"/>
    </source>
</evidence>
<dbReference type="EMBL" id="LAZP02000068">
    <property type="protein sequence ID" value="PFH61501.1"/>
    <property type="molecule type" value="Genomic_DNA"/>
</dbReference>
<organism evidence="2 3">
    <name type="scientific">Ophiocordyceps unilateralis</name>
    <name type="common">Zombie-ant fungus</name>
    <name type="synonym">Torrubia unilateralis</name>
    <dbReference type="NCBI Taxonomy" id="268505"/>
    <lineage>
        <taxon>Eukaryota</taxon>
        <taxon>Fungi</taxon>
        <taxon>Dikarya</taxon>
        <taxon>Ascomycota</taxon>
        <taxon>Pezizomycotina</taxon>
        <taxon>Sordariomycetes</taxon>
        <taxon>Hypocreomycetidae</taxon>
        <taxon>Hypocreales</taxon>
        <taxon>Ophiocordycipitaceae</taxon>
        <taxon>Ophiocordyceps</taxon>
    </lineage>
</organism>
<sequence>MANPTRGELVRELHSNLALRYRTHVTAIEAIWRSLDKDQQAACLEAGKKEEKKMLEYPVDRALGTVGEIANNINLLNDDLLDSELFLDILHWRSSSSLLDQYCSGFAGCSGDGDHTVTMLLSYGMTGCSLHFVTMFTNVSSWGETIQVFNCVDKKKLRDTIVGPLLAFYCLPTPIGDRILARQFNLLQSLMFIIDEILNLGSQIKLPDSRPQNSQKSSTRKTLPKLDLTEVLVSSSQLQDADQQCLDQLYTDPSCLASATADRFFTNPLIVPDHQGRRLPDLGIKYLSMSFFEVLHEAVRAATVWDSIHQLLTMLQDQETDKFLRALLLQELSNLSRWEYDRSRSLLRRQVQLKFGAEWFQRVPNASDAAGDPRVIMKGDPGDLTCVDPMLHYVLRLCQPEPDASKAAGWTEKLLDLARSHAMMRGRVNGPEAAALFHMTRTVNFIKRLTSAVALPTFSRKKGQAFVSKMKDLEAEMNEIKTQVDFVPGCGRQLCHRQSWRQYEMPLREPGHGWPVAPTKPAPRGQGQSPGGAGGATSDLSGIDSDPARGAGPSAPGEGKDAPVALICL</sequence>
<dbReference type="PANTHER" id="PTHR40788:SF1">
    <property type="entry name" value="IPA PROTEIN"/>
    <property type="match status" value="1"/>
</dbReference>
<evidence type="ECO:0000313" key="3">
    <source>
        <dbReference type="Proteomes" id="UP000037136"/>
    </source>
</evidence>
<reference evidence="2 3" key="1">
    <citation type="journal article" date="2015" name="BMC Genomics">
        <title>Gene expression during zombie ant biting behavior reflects the complexity underlying fungal parasitic behavioral manipulation.</title>
        <authorList>
            <person name="de Bekker C."/>
            <person name="Ohm R.A."/>
            <person name="Loreto R.G."/>
            <person name="Sebastian A."/>
            <person name="Albert I."/>
            <person name="Merrow M."/>
            <person name="Brachmann A."/>
            <person name="Hughes D.P."/>
        </authorList>
    </citation>
    <scope>NUCLEOTIDE SEQUENCE [LARGE SCALE GENOMIC DNA]</scope>
    <source>
        <strain evidence="2 3">SC16a</strain>
    </source>
</reference>
<name>A0A2A9PKE2_OPHUN</name>
<protein>
    <submittedName>
        <fullName evidence="2">Uncharacterized protein</fullName>
    </submittedName>
</protein>
<feature type="region of interest" description="Disordered" evidence="1">
    <location>
        <begin position="509"/>
        <end position="564"/>
    </location>
</feature>
<proteinExistence type="predicted"/>
<keyword evidence="3" id="KW-1185">Reference proteome</keyword>
<dbReference type="OrthoDB" id="2922289at2759"/>
<dbReference type="STRING" id="268505.A0A2A9PKE2"/>
<comment type="caution">
    <text evidence="2">The sequence shown here is derived from an EMBL/GenBank/DDBJ whole genome shotgun (WGS) entry which is preliminary data.</text>
</comment>
<dbReference type="Proteomes" id="UP000037136">
    <property type="component" value="Unassembled WGS sequence"/>
</dbReference>
<dbReference type="AlphaFoldDB" id="A0A2A9PKE2"/>
<gene>
    <name evidence="2" type="ORF">XA68_17158</name>
</gene>